<reference evidence="3 4" key="1">
    <citation type="journal article" date="2018" name="PLoS Genet.">
        <title>Population sequencing reveals clonal diversity and ancestral inbreeding in the grapevine cultivar Chardonnay.</title>
        <authorList>
            <person name="Roach M.J."/>
            <person name="Johnson D.L."/>
            <person name="Bohlmann J."/>
            <person name="van Vuuren H.J."/>
            <person name="Jones S.J."/>
            <person name="Pretorius I.S."/>
            <person name="Schmidt S.A."/>
            <person name="Borneman A.R."/>
        </authorList>
    </citation>
    <scope>NUCLEOTIDE SEQUENCE [LARGE SCALE GENOMIC DNA]</scope>
    <source>
        <strain evidence="4">cv. Chardonnay</strain>
        <tissue evidence="3">Leaf</tissue>
    </source>
</reference>
<dbReference type="AlphaFoldDB" id="A0A438I9D5"/>
<dbReference type="Proteomes" id="UP000288805">
    <property type="component" value="Unassembled WGS sequence"/>
</dbReference>
<evidence type="ECO:0000313" key="4">
    <source>
        <dbReference type="Proteomes" id="UP000288805"/>
    </source>
</evidence>
<dbReference type="GO" id="GO:0016020">
    <property type="term" value="C:membrane"/>
    <property type="evidence" value="ECO:0007669"/>
    <property type="project" value="UniProtKB-SubCell"/>
</dbReference>
<dbReference type="PANTHER" id="PTHR12300:SF117">
    <property type="entry name" value="LP05237P-RELATED"/>
    <property type="match status" value="1"/>
</dbReference>
<protein>
    <recommendedName>
        <fullName evidence="1">HVA22-like protein</fullName>
    </recommendedName>
</protein>
<feature type="region of interest" description="Disordered" evidence="2">
    <location>
        <begin position="211"/>
        <end position="258"/>
    </location>
</feature>
<gene>
    <name evidence="3" type="primary">HVA22G_1</name>
    <name evidence="3" type="ORF">CK203_022263</name>
</gene>
<comment type="similarity">
    <text evidence="1">Belongs to the DP1 family.</text>
</comment>
<sequence>MMGSFLSRALMLTFGYAYPAYECFKTVDKNKPEIEQLVLWCQYWVLIALLTICERVSDAFISWLPLYGEAKLALFIYLRYPKTKGTTYIYNSFLRPYLAKHETEIDRNLLELRVKAREIAVVYWQKAVCHGQTMFFKILQYVSLTQPQPAQVSYPWIRRNSPHALGCHGVVGVHFSCSVFPSWSLEKQNRKQQQHARDGQPLASFLPHHESSFEESAAEASSKPISSKLEAENANANANSPQKVSVIEGAVRSSRMKG</sequence>
<accession>A0A438I9D5</accession>
<name>A0A438I9D5_VITVI</name>
<dbReference type="InterPro" id="IPR004345">
    <property type="entry name" value="TB2_DP1_HVA22"/>
</dbReference>
<evidence type="ECO:0000256" key="1">
    <source>
        <dbReference type="RuleBase" id="RU362006"/>
    </source>
</evidence>
<dbReference type="PANTHER" id="PTHR12300">
    <property type="entry name" value="HVA22-LIKE PROTEINS"/>
    <property type="match status" value="1"/>
</dbReference>
<proteinExistence type="inferred from homology"/>
<comment type="subcellular location">
    <subcellularLocation>
        <location evidence="1">Membrane</location>
        <topology evidence="1">Multi-pass membrane protein</topology>
    </subcellularLocation>
</comment>
<dbReference type="EMBL" id="QGNW01000130">
    <property type="protein sequence ID" value="RVW93267.1"/>
    <property type="molecule type" value="Genomic_DNA"/>
</dbReference>
<evidence type="ECO:0000256" key="2">
    <source>
        <dbReference type="SAM" id="MobiDB-lite"/>
    </source>
</evidence>
<organism evidence="3 4">
    <name type="scientific">Vitis vinifera</name>
    <name type="common">Grape</name>
    <dbReference type="NCBI Taxonomy" id="29760"/>
    <lineage>
        <taxon>Eukaryota</taxon>
        <taxon>Viridiplantae</taxon>
        <taxon>Streptophyta</taxon>
        <taxon>Embryophyta</taxon>
        <taxon>Tracheophyta</taxon>
        <taxon>Spermatophyta</taxon>
        <taxon>Magnoliopsida</taxon>
        <taxon>eudicotyledons</taxon>
        <taxon>Gunneridae</taxon>
        <taxon>Pentapetalae</taxon>
        <taxon>rosids</taxon>
        <taxon>Vitales</taxon>
        <taxon>Vitaceae</taxon>
        <taxon>Viteae</taxon>
        <taxon>Vitis</taxon>
    </lineage>
</organism>
<comment type="caution">
    <text evidence="3">The sequence shown here is derived from an EMBL/GenBank/DDBJ whole genome shotgun (WGS) entry which is preliminary data.</text>
</comment>
<evidence type="ECO:0000313" key="3">
    <source>
        <dbReference type="EMBL" id="RVW93267.1"/>
    </source>
</evidence>
<dbReference type="Pfam" id="PF03134">
    <property type="entry name" value="TB2_DP1_HVA22"/>
    <property type="match status" value="1"/>
</dbReference>